<protein>
    <submittedName>
        <fullName evidence="8">Lipopolysaccharide biosynthesis protein</fullName>
    </submittedName>
</protein>
<dbReference type="HOGENOM" id="CLU_051175_1_0_10"/>
<proteinExistence type="predicted"/>
<keyword evidence="2" id="KW-1003">Cell membrane</keyword>
<evidence type="ECO:0000256" key="3">
    <source>
        <dbReference type="ARBA" id="ARBA00022692"/>
    </source>
</evidence>
<dbReference type="Pfam" id="PF02706">
    <property type="entry name" value="Wzz"/>
    <property type="match status" value="1"/>
</dbReference>
<feature type="transmembrane region" description="Helical" evidence="6">
    <location>
        <begin position="325"/>
        <end position="343"/>
    </location>
</feature>
<dbReference type="InterPro" id="IPR050445">
    <property type="entry name" value="Bact_polysacc_biosynth/exp"/>
</dbReference>
<evidence type="ECO:0000256" key="2">
    <source>
        <dbReference type="ARBA" id="ARBA00022475"/>
    </source>
</evidence>
<accession>A4SDR9</accession>
<reference evidence="8" key="1">
    <citation type="submission" date="2007-03" db="EMBL/GenBank/DDBJ databases">
        <title>Complete sequence of Prosthecochloris vibrioformis DSM 265.</title>
        <authorList>
            <consortium name="US DOE Joint Genome Institute"/>
            <person name="Copeland A."/>
            <person name="Lucas S."/>
            <person name="Lapidus A."/>
            <person name="Barry K."/>
            <person name="Detter J.C."/>
            <person name="Glavina del Rio T."/>
            <person name="Hammon N."/>
            <person name="Israni S."/>
            <person name="Pitluck S."/>
            <person name="Schmutz J."/>
            <person name="Larimer F."/>
            <person name="Land M."/>
            <person name="Hauser L."/>
            <person name="Mikhailova N."/>
            <person name="Li T."/>
            <person name="Overmann J."/>
            <person name="Schuster S.C."/>
            <person name="Bryant D.A."/>
            <person name="Richardson P."/>
        </authorList>
    </citation>
    <scope>NUCLEOTIDE SEQUENCE [LARGE SCALE GENOMIC DNA]</scope>
    <source>
        <strain evidence="8">DSM 265</strain>
    </source>
</reference>
<evidence type="ECO:0000256" key="4">
    <source>
        <dbReference type="ARBA" id="ARBA00022989"/>
    </source>
</evidence>
<evidence type="ECO:0000256" key="1">
    <source>
        <dbReference type="ARBA" id="ARBA00004651"/>
    </source>
</evidence>
<keyword evidence="5 6" id="KW-0472">Membrane</keyword>
<comment type="subcellular location">
    <subcellularLocation>
        <location evidence="1">Cell membrane</location>
        <topology evidence="1">Multi-pass membrane protein</topology>
    </subcellularLocation>
</comment>
<evidence type="ECO:0000256" key="6">
    <source>
        <dbReference type="SAM" id="Phobius"/>
    </source>
</evidence>
<dbReference type="GO" id="GO:0005886">
    <property type="term" value="C:plasma membrane"/>
    <property type="evidence" value="ECO:0007669"/>
    <property type="project" value="UniProtKB-SubCell"/>
</dbReference>
<gene>
    <name evidence="8" type="ordered locus">Cvib_0606</name>
</gene>
<feature type="domain" description="Polysaccharide chain length determinant N-terminal" evidence="7">
    <location>
        <begin position="21"/>
        <end position="84"/>
    </location>
</feature>
<dbReference type="AlphaFoldDB" id="A4SDR9"/>
<dbReference type="InterPro" id="IPR003856">
    <property type="entry name" value="LPS_length_determ_N"/>
</dbReference>
<keyword evidence="3 6" id="KW-0812">Transmembrane</keyword>
<sequence length="370" mass="40103">MPDTSELTDNPQFQRPDPYDDEISLLDLAITLAKHKKLIIGLPLAVAIVTAVVTMFMPATYTATTTLLPRGVDKNILVSLVESQPMGDSLVARFALQKAYGVATSRDARGVLAEAASVKAEKDGTITLDVDDSSPERAAAIANAYPDVLRQLMGKFIVTPASERRMLFEKQLPDAETMLEEARSAMQELQAGSKSVAMDGKVESLVKAASELKARIAMKEVELVVIGNIDSGTFQDGLPRQQLNALWEELASVENNPTFISKVSGREQAYIRAVGGLTYAETRLDALRRQIGLAKVAEQREAPMIQVLNRADVPSGASKPQRAKIVLIAALAAGFLAVLWAFVVEALRSAAEDSEQQSKIKQLKESLGWQ</sequence>
<dbReference type="EMBL" id="CP000607">
    <property type="protein sequence ID" value="ABP36628.1"/>
    <property type="molecule type" value="Genomic_DNA"/>
</dbReference>
<dbReference type="STRING" id="290318.Cvib_0606"/>
<dbReference type="PANTHER" id="PTHR32309">
    <property type="entry name" value="TYROSINE-PROTEIN KINASE"/>
    <property type="match status" value="1"/>
</dbReference>
<evidence type="ECO:0000313" key="8">
    <source>
        <dbReference type="EMBL" id="ABP36628.1"/>
    </source>
</evidence>
<evidence type="ECO:0000256" key="5">
    <source>
        <dbReference type="ARBA" id="ARBA00023136"/>
    </source>
</evidence>
<keyword evidence="4 6" id="KW-1133">Transmembrane helix</keyword>
<dbReference type="OrthoDB" id="8884120at2"/>
<evidence type="ECO:0000259" key="7">
    <source>
        <dbReference type="Pfam" id="PF02706"/>
    </source>
</evidence>
<feature type="transmembrane region" description="Helical" evidence="6">
    <location>
        <begin position="38"/>
        <end position="61"/>
    </location>
</feature>
<dbReference type="eggNOG" id="COG3206">
    <property type="taxonomic scope" value="Bacteria"/>
</dbReference>
<dbReference type="KEGG" id="pvi:Cvib_0606"/>
<name>A4SDR9_CHLPM</name>
<dbReference type="PANTHER" id="PTHR32309:SF31">
    <property type="entry name" value="CAPSULAR EXOPOLYSACCHARIDE FAMILY"/>
    <property type="match status" value="1"/>
</dbReference>
<organism evidence="8">
    <name type="scientific">Chlorobium phaeovibrioides (strain DSM 265 / 1930)</name>
    <name type="common">Prosthecochloris vibrioformis (strain DSM 265)</name>
    <dbReference type="NCBI Taxonomy" id="290318"/>
    <lineage>
        <taxon>Bacteria</taxon>
        <taxon>Pseudomonadati</taxon>
        <taxon>Chlorobiota</taxon>
        <taxon>Chlorobiia</taxon>
        <taxon>Chlorobiales</taxon>
        <taxon>Chlorobiaceae</taxon>
        <taxon>Chlorobium/Pelodictyon group</taxon>
        <taxon>Chlorobium</taxon>
    </lineage>
</organism>